<evidence type="ECO:0000313" key="7">
    <source>
        <dbReference type="Proteomes" id="UP000094379"/>
    </source>
</evidence>
<dbReference type="HAMAP" id="MF_00994">
    <property type="entry name" value="LPS_assembly_LapB"/>
    <property type="match status" value="1"/>
</dbReference>
<dbReference type="SUPFAM" id="SSF81901">
    <property type="entry name" value="HCP-like"/>
    <property type="match status" value="1"/>
</dbReference>
<keyword evidence="1 4" id="KW-0479">Metal-binding</keyword>
<evidence type="ECO:0000313" key="6">
    <source>
        <dbReference type="EMBL" id="ODN65797.1"/>
    </source>
</evidence>
<accession>A0A1E3GP59</accession>
<evidence type="ECO:0000256" key="1">
    <source>
        <dbReference type="ARBA" id="ARBA00022723"/>
    </source>
</evidence>
<evidence type="ECO:0000256" key="3">
    <source>
        <dbReference type="ARBA" id="ARBA00022803"/>
    </source>
</evidence>
<feature type="binding site" evidence="4">
    <location>
        <position position="367"/>
    </location>
    <ligand>
        <name>Fe cation</name>
        <dbReference type="ChEBI" id="CHEBI:24875"/>
    </ligand>
</feature>
<keyword evidence="4" id="KW-0997">Cell inner membrane</keyword>
<dbReference type="PANTHER" id="PTHR45586:SF1">
    <property type="entry name" value="LIPOPOLYSACCHARIDE ASSEMBLY PROTEIN B"/>
    <property type="match status" value="1"/>
</dbReference>
<proteinExistence type="inferred from homology"/>
<feature type="topological domain" description="Cytoplasmic" evidence="4">
    <location>
        <begin position="22"/>
        <end position="394"/>
    </location>
</feature>
<dbReference type="GO" id="GO:0008653">
    <property type="term" value="P:lipopolysaccharide metabolic process"/>
    <property type="evidence" value="ECO:0007669"/>
    <property type="project" value="InterPro"/>
</dbReference>
<keyword evidence="4" id="KW-0812">Transmembrane</keyword>
<feature type="domain" description="LapB rubredoxin metal binding" evidence="5">
    <location>
        <begin position="351"/>
        <end position="378"/>
    </location>
</feature>
<evidence type="ECO:0000256" key="2">
    <source>
        <dbReference type="ARBA" id="ARBA00022737"/>
    </source>
</evidence>
<dbReference type="InterPro" id="IPR030865">
    <property type="entry name" value="LapB"/>
</dbReference>
<keyword evidence="3 4" id="KW-0802">TPR repeat</keyword>
<reference evidence="6 7" key="1">
    <citation type="submission" date="2016-07" db="EMBL/GenBank/DDBJ databases">
        <title>Draft Genome Sequence of Methylophaga muralis Bur 1.</title>
        <authorList>
            <person name="Vasilenko O.V."/>
            <person name="Doronina N.V."/>
            <person name="Shmareva M.N."/>
            <person name="Tarlachkov S.V."/>
            <person name="Mustakhimov I."/>
            <person name="Trotsenko Y.A."/>
        </authorList>
    </citation>
    <scope>NUCLEOTIDE SEQUENCE [LARGE SCALE GENOMIC DNA]</scope>
    <source>
        <strain evidence="6 7">Bur 1</strain>
    </source>
</reference>
<dbReference type="AlphaFoldDB" id="A0A1E3GP59"/>
<sequence>MMMQWLFLLLPVAALSGWILAKRHYQRHPQKHVKAFNPEYFKGLNYLLNEQPDKAIDVFIGLLEVNSETVETHLALANLFRRRGETERAIRIHQNLIARPSLHGEQRLQAMVELGLDYMHAGVLDRAEHLFLELLQQPNPHPQAAKQLMRIYQQEKKWAQAIEMGKQIDASKTGQVRPLIAQFYCEQAEQHANQDRHEAFTMLKQALFQDPNCVRASLLEARLYLAINQPRKALDALQNIEQQNPAFLSEALPYWHKAYQQLADLPALRDKLSQLITRHPNMTSARIMLTNIIAELESTKAAQQFLYEQLHHHPSVEGLHTLIKLGENNQIALIPLIDRITRTMVEKGDRYTCKNCGFSGKTMHWLCPGCAKWGTVRPTEIHLTALEKLLDSAS</sequence>
<keyword evidence="2 4" id="KW-0677">Repeat</keyword>
<dbReference type="InterPro" id="IPR019734">
    <property type="entry name" value="TPR_rpt"/>
</dbReference>
<name>A0A1E3GP59_9GAMM</name>
<dbReference type="Pfam" id="PF13176">
    <property type="entry name" value="TPR_7"/>
    <property type="match status" value="1"/>
</dbReference>
<dbReference type="GO" id="GO:0046890">
    <property type="term" value="P:regulation of lipid biosynthetic process"/>
    <property type="evidence" value="ECO:0007669"/>
    <property type="project" value="UniProtKB-UniRule"/>
</dbReference>
<dbReference type="Proteomes" id="UP000094379">
    <property type="component" value="Unassembled WGS sequence"/>
</dbReference>
<dbReference type="GO" id="GO:0009898">
    <property type="term" value="C:cytoplasmic side of plasma membrane"/>
    <property type="evidence" value="ECO:0007669"/>
    <property type="project" value="UniProtKB-UniRule"/>
</dbReference>
<dbReference type="Pfam" id="PF18073">
    <property type="entry name" value="Zn_ribbon_LapB"/>
    <property type="match status" value="1"/>
</dbReference>
<comment type="caution">
    <text evidence="6">The sequence shown here is derived from an EMBL/GenBank/DDBJ whole genome shotgun (WGS) entry which is preliminary data.</text>
</comment>
<protein>
    <recommendedName>
        <fullName evidence="4">Lipopolysaccharide assembly protein B</fullName>
    </recommendedName>
</protein>
<dbReference type="PATRIC" id="fig|291169.3.peg.2465"/>
<evidence type="ECO:0000259" key="5">
    <source>
        <dbReference type="Pfam" id="PF18073"/>
    </source>
</evidence>
<feature type="binding site" evidence="4">
    <location>
        <position position="353"/>
    </location>
    <ligand>
        <name>Fe cation</name>
        <dbReference type="ChEBI" id="CHEBI:24875"/>
    </ligand>
</feature>
<dbReference type="InterPro" id="IPR011990">
    <property type="entry name" value="TPR-like_helical_dom_sf"/>
</dbReference>
<keyword evidence="4" id="KW-0472">Membrane</keyword>
<keyword evidence="7" id="KW-1185">Reference proteome</keyword>
<comment type="subcellular location">
    <subcellularLocation>
        <location evidence="4">Cell inner membrane</location>
        <topology evidence="4">Single-pass membrane protein</topology>
        <orientation evidence="4">Cytoplasmic side</orientation>
    </subcellularLocation>
</comment>
<dbReference type="InterPro" id="IPR041166">
    <property type="entry name" value="Rubredoxin_2"/>
</dbReference>
<dbReference type="InterPro" id="IPR051012">
    <property type="entry name" value="CellSynth/LPSAsmb/PSIAsmb"/>
</dbReference>
<feature type="binding site" evidence="4">
    <location>
        <position position="356"/>
    </location>
    <ligand>
        <name>Fe cation</name>
        <dbReference type="ChEBI" id="CHEBI:24875"/>
    </ligand>
</feature>
<comment type="function">
    <text evidence="4">Modulates cellular lipopolysaccharide (LPS) levels by regulating LpxC, which is involved in lipid A biosynthesis. May act by modulating the proteolytic activity of FtsH towards LpxC. May also coordinate assembly of proteins involved in LPS synthesis at the plasma membrane.</text>
</comment>
<keyword evidence="4" id="KW-1133">Transmembrane helix</keyword>
<dbReference type="STRING" id="291169.A9E74_02446"/>
<keyword evidence="4" id="KW-0408">Iron</keyword>
<dbReference type="Gene3D" id="1.25.40.10">
    <property type="entry name" value="Tetratricopeptide repeat domain"/>
    <property type="match status" value="3"/>
</dbReference>
<dbReference type="NCBIfam" id="NF008757">
    <property type="entry name" value="PRK11788.1-5"/>
    <property type="match status" value="1"/>
</dbReference>
<comment type="similarity">
    <text evidence="4">Belongs to the LapB family.</text>
</comment>
<feature type="binding site" evidence="4">
    <location>
        <position position="370"/>
    </location>
    <ligand>
        <name>Fe cation</name>
        <dbReference type="ChEBI" id="CHEBI:24875"/>
    </ligand>
</feature>
<dbReference type="PANTHER" id="PTHR45586">
    <property type="entry name" value="TPR REPEAT-CONTAINING PROTEIN PA4667"/>
    <property type="match status" value="1"/>
</dbReference>
<keyword evidence="4" id="KW-1003">Cell membrane</keyword>
<dbReference type="GO" id="GO:0005506">
    <property type="term" value="F:iron ion binding"/>
    <property type="evidence" value="ECO:0007669"/>
    <property type="project" value="UniProtKB-UniRule"/>
</dbReference>
<organism evidence="6 7">
    <name type="scientific">Methylophaga muralis</name>
    <dbReference type="NCBI Taxonomy" id="291169"/>
    <lineage>
        <taxon>Bacteria</taxon>
        <taxon>Pseudomonadati</taxon>
        <taxon>Pseudomonadota</taxon>
        <taxon>Gammaproteobacteria</taxon>
        <taxon>Thiotrichales</taxon>
        <taxon>Piscirickettsiaceae</taxon>
        <taxon>Methylophaga</taxon>
    </lineage>
</organism>
<dbReference type="RefSeq" id="WP_245652159.1">
    <property type="nucleotide sequence ID" value="NZ_MCRI01000039.1"/>
</dbReference>
<dbReference type="EMBL" id="MCRI01000039">
    <property type="protein sequence ID" value="ODN65797.1"/>
    <property type="molecule type" value="Genomic_DNA"/>
</dbReference>
<dbReference type="Pfam" id="PF14559">
    <property type="entry name" value="TPR_19"/>
    <property type="match status" value="1"/>
</dbReference>
<evidence type="ECO:0000256" key="4">
    <source>
        <dbReference type="HAMAP-Rule" id="MF_00994"/>
    </source>
</evidence>
<gene>
    <name evidence="4" type="primary">lapB</name>
    <name evidence="6" type="ORF">A9E74_02446</name>
</gene>